<accession>A0A669PTA5</accession>
<evidence type="ECO:0000313" key="5">
    <source>
        <dbReference type="Ensembl" id="ENSPCLP00000010765.1"/>
    </source>
</evidence>
<evidence type="ECO:0000256" key="3">
    <source>
        <dbReference type="ARBA" id="ARBA00022833"/>
    </source>
</evidence>
<proteinExistence type="predicted"/>
<feature type="domain" description="Zinc finger RING-type eukaryotic" evidence="4">
    <location>
        <begin position="20"/>
        <end position="42"/>
    </location>
</feature>
<evidence type="ECO:0000259" key="4">
    <source>
        <dbReference type="Pfam" id="PF13445"/>
    </source>
</evidence>
<protein>
    <recommendedName>
        <fullName evidence="4">Zinc finger RING-type eukaryotic domain-containing protein</fullName>
    </recommendedName>
</protein>
<evidence type="ECO:0000313" key="6">
    <source>
        <dbReference type="Proteomes" id="UP000472261"/>
    </source>
</evidence>
<dbReference type="InterPro" id="IPR013083">
    <property type="entry name" value="Znf_RING/FYVE/PHD"/>
</dbReference>
<keyword evidence="1" id="KW-0479">Metal-binding</keyword>
<name>A0A669PTA5_PHACC</name>
<dbReference type="GO" id="GO:0008270">
    <property type="term" value="F:zinc ion binding"/>
    <property type="evidence" value="ECO:0007669"/>
    <property type="project" value="UniProtKB-KW"/>
</dbReference>
<dbReference type="AlphaFoldDB" id="A0A669PTA5"/>
<dbReference type="Proteomes" id="UP000472261">
    <property type="component" value="Unplaced"/>
</dbReference>
<dbReference type="Gene3D" id="3.30.40.10">
    <property type="entry name" value="Zinc/RING finger domain, C3HC4 (zinc finger)"/>
    <property type="match status" value="1"/>
</dbReference>
<dbReference type="SUPFAM" id="SSF57850">
    <property type="entry name" value="RING/U-box"/>
    <property type="match status" value="1"/>
</dbReference>
<dbReference type="InterPro" id="IPR027370">
    <property type="entry name" value="Znf-RING_euk"/>
</dbReference>
<reference evidence="5" key="2">
    <citation type="submission" date="2025-09" db="UniProtKB">
        <authorList>
            <consortium name="Ensembl"/>
        </authorList>
    </citation>
    <scope>IDENTIFICATION</scope>
</reference>
<keyword evidence="2" id="KW-0863">Zinc-finger</keyword>
<keyword evidence="3" id="KW-0862">Zinc</keyword>
<evidence type="ECO:0000256" key="2">
    <source>
        <dbReference type="ARBA" id="ARBA00022771"/>
    </source>
</evidence>
<sequence>MAKAKEEFGASSSLEDELSCSICLSLYRNPVSLCCGHSFCKIILVLQFCPTFKRRQVNTAYFRAYCKYGAGESRHTCCFTSATEGWPGLIISMLLPCCEVQCSFFFC</sequence>
<organism evidence="5 6">
    <name type="scientific">Phasianus colchicus</name>
    <name type="common">Common pheasant</name>
    <dbReference type="NCBI Taxonomy" id="9054"/>
    <lineage>
        <taxon>Eukaryota</taxon>
        <taxon>Metazoa</taxon>
        <taxon>Chordata</taxon>
        <taxon>Craniata</taxon>
        <taxon>Vertebrata</taxon>
        <taxon>Euteleostomi</taxon>
        <taxon>Archelosauria</taxon>
        <taxon>Archosauria</taxon>
        <taxon>Dinosauria</taxon>
        <taxon>Saurischia</taxon>
        <taxon>Theropoda</taxon>
        <taxon>Coelurosauria</taxon>
        <taxon>Aves</taxon>
        <taxon>Neognathae</taxon>
        <taxon>Galloanserae</taxon>
        <taxon>Galliformes</taxon>
        <taxon>Phasianidae</taxon>
        <taxon>Phasianinae</taxon>
        <taxon>Phasianus</taxon>
    </lineage>
</organism>
<keyword evidence="6" id="KW-1185">Reference proteome</keyword>
<dbReference type="Ensembl" id="ENSPCLT00000014508.1">
    <property type="protein sequence ID" value="ENSPCLP00000010765.1"/>
    <property type="gene ID" value="ENSPCLG00000008895.1"/>
</dbReference>
<dbReference type="Pfam" id="PF13445">
    <property type="entry name" value="zf-RING_UBOX"/>
    <property type="match status" value="1"/>
</dbReference>
<evidence type="ECO:0000256" key="1">
    <source>
        <dbReference type="ARBA" id="ARBA00022723"/>
    </source>
</evidence>
<reference evidence="5" key="1">
    <citation type="submission" date="2025-08" db="UniProtKB">
        <authorList>
            <consortium name="Ensembl"/>
        </authorList>
    </citation>
    <scope>IDENTIFICATION</scope>
</reference>